<dbReference type="EMBL" id="AGAZ01000061">
    <property type="protein sequence ID" value="EGZ45127.1"/>
    <property type="molecule type" value="Genomic_DNA"/>
</dbReference>
<reference evidence="1 2" key="1">
    <citation type="submission" date="2011-06" db="EMBL/GenBank/DDBJ databases">
        <authorList>
            <person name="Muzny D."/>
            <person name="Qin X."/>
            <person name="Deng J."/>
            <person name="Jiang H."/>
            <person name="Liu Y."/>
            <person name="Qu J."/>
            <person name="Song X.-Z."/>
            <person name="Zhang L."/>
            <person name="Thornton R."/>
            <person name="Coyle M."/>
            <person name="Francisco L."/>
            <person name="Jackson L."/>
            <person name="Javaid M."/>
            <person name="Korchina V."/>
            <person name="Kovar C."/>
            <person name="Mata R."/>
            <person name="Mathew T."/>
            <person name="Ngo R."/>
            <person name="Nguyen L."/>
            <person name="Nguyen N."/>
            <person name="Okwuonu G."/>
            <person name="Ongeri F."/>
            <person name="Pham C."/>
            <person name="Simmons D."/>
            <person name="Wilczek-Boney K."/>
            <person name="Hale W."/>
            <person name="Jakkamsetti A."/>
            <person name="Pham P."/>
            <person name="Ruth R."/>
            <person name="San Lucas F."/>
            <person name="Warren J."/>
            <person name="Zhang J."/>
            <person name="Zhao Z."/>
            <person name="Zhou C."/>
            <person name="Zhu D."/>
            <person name="Lee S."/>
            <person name="Bess C."/>
            <person name="Blankenburg K."/>
            <person name="Forbes L."/>
            <person name="Fu Q."/>
            <person name="Gubbala S."/>
            <person name="Hirani K."/>
            <person name="Jayaseelan J.C."/>
            <person name="Lara F."/>
            <person name="Munidasa M."/>
            <person name="Palculict T."/>
            <person name="Patil S."/>
            <person name="Pu L.-L."/>
            <person name="Saada N."/>
            <person name="Tang L."/>
            <person name="Weissenberger G."/>
            <person name="Zhu Y."/>
            <person name="Hemphill L."/>
            <person name="Shang Y."/>
            <person name="Youmans B."/>
            <person name="Ayvaz T."/>
            <person name="Ross M."/>
            <person name="Santibanez J."/>
            <person name="Aqrawi P."/>
            <person name="Gross S."/>
            <person name="Joshi V."/>
            <person name="Fowler G."/>
            <person name="Nazareth L."/>
            <person name="Reid J."/>
            <person name="Worley K."/>
            <person name="Petrosino J."/>
            <person name="Highlander S."/>
            <person name="Gibbs R."/>
        </authorList>
    </citation>
    <scope>NUCLEOTIDE SEQUENCE [LARGE SCALE GENOMIC DNA]</scope>
    <source>
        <strain evidence="1 2">9715</strain>
    </source>
</reference>
<dbReference type="GO" id="GO:0016740">
    <property type="term" value="F:transferase activity"/>
    <property type="evidence" value="ECO:0007669"/>
    <property type="project" value="UniProtKB-KW"/>
</dbReference>
<sequence>MIKIKNTAIRFLSYTECLSENRISHFNAKAIFNPRTPFINPS</sequence>
<keyword evidence="2" id="KW-1185">Reference proteome</keyword>
<name>G4CRH6_9NEIS</name>
<comment type="caution">
    <text evidence="1">The sequence shown here is derived from an EMBL/GenBank/DDBJ whole genome shotgun (WGS) entry which is preliminary data.</text>
</comment>
<evidence type="ECO:0000313" key="2">
    <source>
        <dbReference type="Proteomes" id="UP000005336"/>
    </source>
</evidence>
<organism evidence="1 2">
    <name type="scientific">Neisseria wadsworthii 9715</name>
    <dbReference type="NCBI Taxonomy" id="1030841"/>
    <lineage>
        <taxon>Bacteria</taxon>
        <taxon>Pseudomonadati</taxon>
        <taxon>Pseudomonadota</taxon>
        <taxon>Betaproteobacteria</taxon>
        <taxon>Neisseriales</taxon>
        <taxon>Neisseriaceae</taxon>
        <taxon>Neisseria</taxon>
    </lineage>
</organism>
<proteinExistence type="predicted"/>
<dbReference type="EC" id="2.7.-.-" evidence="1"/>
<dbReference type="AlphaFoldDB" id="G4CRH6"/>
<evidence type="ECO:0000313" key="1">
    <source>
        <dbReference type="EMBL" id="EGZ45127.1"/>
    </source>
</evidence>
<dbReference type="PATRIC" id="fig|1030841.3.peg.1677"/>
<dbReference type="STRING" id="1030841.HMPREF9370_1686"/>
<accession>G4CRH6</accession>
<dbReference type="HOGENOM" id="CLU_3254655_0_0_4"/>
<keyword evidence="1" id="KW-0808">Transferase</keyword>
<dbReference type="Proteomes" id="UP000005336">
    <property type="component" value="Unassembled WGS sequence"/>
</dbReference>
<gene>
    <name evidence="1" type="ORF">HMPREF9370_1686</name>
</gene>
<protein>
    <submittedName>
        <fullName evidence="1">Exopolysaccharide phosphotransferase cps2G</fullName>
        <ecNumber evidence="1">2.7.-.-</ecNumber>
    </submittedName>
</protein>